<sequence length="64" mass="7247">MGSTSKKSNKIDRISELPDSLLVNILSLLPIKSAARTSVLSKRWRPLSLYLEKNFNFRTVGILE</sequence>
<dbReference type="EMBL" id="CP093343">
    <property type="protein sequence ID" value="WOG84664.1"/>
    <property type="molecule type" value="Genomic_DNA"/>
</dbReference>
<dbReference type="SMART" id="SM00256">
    <property type="entry name" value="FBOX"/>
    <property type="match status" value="1"/>
</dbReference>
<dbReference type="PROSITE" id="PS50181">
    <property type="entry name" value="FBOX"/>
    <property type="match status" value="1"/>
</dbReference>
<reference evidence="2" key="2">
    <citation type="submission" date="2022-03" db="EMBL/GenBank/DDBJ databases">
        <title>Draft title - Genomic analysis of global carrot germplasm unveils the trajectory of domestication and the origin of high carotenoid orange carrot.</title>
        <authorList>
            <person name="Iorizzo M."/>
            <person name="Ellison S."/>
            <person name="Senalik D."/>
            <person name="Macko-Podgorni A."/>
            <person name="Grzebelus D."/>
            <person name="Bostan H."/>
            <person name="Rolling W."/>
            <person name="Curaba J."/>
            <person name="Simon P."/>
        </authorList>
    </citation>
    <scope>NUCLEOTIDE SEQUENCE</scope>
    <source>
        <tissue evidence="2">Leaf</tissue>
    </source>
</reference>
<dbReference type="Gene3D" id="1.20.1280.50">
    <property type="match status" value="1"/>
</dbReference>
<name>A0AAF0W7M2_DAUCS</name>
<dbReference type="InterPro" id="IPR053781">
    <property type="entry name" value="F-box_AtFBL13-like"/>
</dbReference>
<dbReference type="SUPFAM" id="SSF81383">
    <property type="entry name" value="F-box domain"/>
    <property type="match status" value="1"/>
</dbReference>
<organism evidence="2 3">
    <name type="scientific">Daucus carota subsp. sativus</name>
    <name type="common">Carrot</name>
    <dbReference type="NCBI Taxonomy" id="79200"/>
    <lineage>
        <taxon>Eukaryota</taxon>
        <taxon>Viridiplantae</taxon>
        <taxon>Streptophyta</taxon>
        <taxon>Embryophyta</taxon>
        <taxon>Tracheophyta</taxon>
        <taxon>Spermatophyta</taxon>
        <taxon>Magnoliopsida</taxon>
        <taxon>eudicotyledons</taxon>
        <taxon>Gunneridae</taxon>
        <taxon>Pentapetalae</taxon>
        <taxon>asterids</taxon>
        <taxon>campanulids</taxon>
        <taxon>Apiales</taxon>
        <taxon>Apiaceae</taxon>
        <taxon>Apioideae</taxon>
        <taxon>Scandiceae</taxon>
        <taxon>Daucinae</taxon>
        <taxon>Daucus</taxon>
        <taxon>Daucus sect. Daucus</taxon>
    </lineage>
</organism>
<evidence type="ECO:0000313" key="3">
    <source>
        <dbReference type="Proteomes" id="UP000077755"/>
    </source>
</evidence>
<dbReference type="PANTHER" id="PTHR32212:SF234">
    <property type="entry name" value="F-BOX_LRR-REPEAT PROTEIN 13-LIKE"/>
    <property type="match status" value="1"/>
</dbReference>
<dbReference type="InterPro" id="IPR036047">
    <property type="entry name" value="F-box-like_dom_sf"/>
</dbReference>
<proteinExistence type="predicted"/>
<dbReference type="AlphaFoldDB" id="A0AAF0W7M2"/>
<keyword evidence="3" id="KW-1185">Reference proteome</keyword>
<dbReference type="InterPro" id="IPR001810">
    <property type="entry name" value="F-box_dom"/>
</dbReference>
<reference evidence="2" key="1">
    <citation type="journal article" date="2016" name="Nat. Genet.">
        <title>A high-quality carrot genome assembly provides new insights into carotenoid accumulation and asterid genome evolution.</title>
        <authorList>
            <person name="Iorizzo M."/>
            <person name="Ellison S."/>
            <person name="Senalik D."/>
            <person name="Zeng P."/>
            <person name="Satapoomin P."/>
            <person name="Huang J."/>
            <person name="Bowman M."/>
            <person name="Iovene M."/>
            <person name="Sanseverino W."/>
            <person name="Cavagnaro P."/>
            <person name="Yildiz M."/>
            <person name="Macko-Podgorni A."/>
            <person name="Moranska E."/>
            <person name="Grzebelus E."/>
            <person name="Grzebelus D."/>
            <person name="Ashrafi H."/>
            <person name="Zheng Z."/>
            <person name="Cheng S."/>
            <person name="Spooner D."/>
            <person name="Van Deynze A."/>
            <person name="Simon P."/>
        </authorList>
    </citation>
    <scope>NUCLEOTIDE SEQUENCE</scope>
    <source>
        <tissue evidence="2">Leaf</tissue>
    </source>
</reference>
<dbReference type="Pfam" id="PF00646">
    <property type="entry name" value="F-box"/>
    <property type="match status" value="1"/>
</dbReference>
<gene>
    <name evidence="2" type="ORF">DCAR_0103848</name>
</gene>
<evidence type="ECO:0000259" key="1">
    <source>
        <dbReference type="PROSITE" id="PS50181"/>
    </source>
</evidence>
<dbReference type="PANTHER" id="PTHR32212">
    <property type="entry name" value="CYCLIN-LIKE F-BOX"/>
    <property type="match status" value="1"/>
</dbReference>
<protein>
    <recommendedName>
        <fullName evidence="1">F-box domain-containing protein</fullName>
    </recommendedName>
</protein>
<accession>A0AAF0W7M2</accession>
<dbReference type="CDD" id="cd22160">
    <property type="entry name" value="F-box_AtFBL13-like"/>
    <property type="match status" value="1"/>
</dbReference>
<feature type="domain" description="F-box" evidence="1">
    <location>
        <begin position="11"/>
        <end position="60"/>
    </location>
</feature>
<dbReference type="Proteomes" id="UP000077755">
    <property type="component" value="Chromosome 1"/>
</dbReference>
<evidence type="ECO:0000313" key="2">
    <source>
        <dbReference type="EMBL" id="WOG84664.1"/>
    </source>
</evidence>